<dbReference type="InterPro" id="IPR000873">
    <property type="entry name" value="AMP-dep_synth/lig_dom"/>
</dbReference>
<sequence>MNVQQFLTFLDRTVDADPSTVDPAQIFAAVAALDLEPGAPVLIALPNGRTMLSTFFAVLVAGAVPVPLAPASTAFRITSVAERLGASMLIAPRIDPSRYGASETFALPGAEAVRFAGVQQRYESGDVILMTSGTAGVGTGCLHSFDALLRNATRHADAIGQRSTDTVLLCLPLHYSYALVAQAFAALVRGSQLIISGPPFTARAYAEEVAAHDVTVSSLTPSAATRLSEVPSTLRVLTVGGDTLDPAHLKTLLGADRELYLTYGLTEAGPRVSTLAVHAEPEHRWTSVGRPLPDVQTSLVNDELHVASDTVLRRRLPDGAPSPLTAAGAVATGDRFEIDADGYHFFRGRLTDSVVVGGEKVWLPSVRRIATAVPGVQHCRTTVYRDDRDQLRYDLEVSVDDPGPQQAAEIQRALNRMLLRSERPHRITLRAAAEEGWHK</sequence>
<reference evidence="5 6" key="1">
    <citation type="submission" date="2020-05" db="EMBL/GenBank/DDBJ databases">
        <title>Genome sequence of Kribbella sandramycini ATCC 39419.</title>
        <authorList>
            <person name="Maclea K.S."/>
            <person name="Fair J.L."/>
        </authorList>
    </citation>
    <scope>NUCLEOTIDE SEQUENCE [LARGE SCALE GENOMIC DNA]</scope>
    <source>
        <strain evidence="5 6">ATCC 39419</strain>
    </source>
</reference>
<dbReference type="InterPro" id="IPR042099">
    <property type="entry name" value="ANL_N_sf"/>
</dbReference>
<accession>A0A7Y4L3H2</accession>
<dbReference type="EMBL" id="JABJRC010000005">
    <property type="protein sequence ID" value="NOL42746.1"/>
    <property type="molecule type" value="Genomic_DNA"/>
</dbReference>
<dbReference type="EMBL" id="JACHKF010000001">
    <property type="protein sequence ID" value="MBB6566599.1"/>
    <property type="molecule type" value="Genomic_DNA"/>
</dbReference>
<evidence type="ECO:0000256" key="2">
    <source>
        <dbReference type="ARBA" id="ARBA00022598"/>
    </source>
</evidence>
<reference evidence="4 7" key="2">
    <citation type="submission" date="2020-08" db="EMBL/GenBank/DDBJ databases">
        <title>Sequencing the genomes of 1000 actinobacteria strains.</title>
        <authorList>
            <person name="Klenk H.-P."/>
        </authorList>
    </citation>
    <scope>NUCLEOTIDE SEQUENCE [LARGE SCALE GENOMIC DNA]</scope>
    <source>
        <strain evidence="4 7">DSM 15626</strain>
    </source>
</reference>
<dbReference type="GO" id="GO:0006631">
    <property type="term" value="P:fatty acid metabolic process"/>
    <property type="evidence" value="ECO:0007669"/>
    <property type="project" value="TreeGrafter"/>
</dbReference>
<dbReference type="RefSeq" id="WP_171675245.1">
    <property type="nucleotide sequence ID" value="NZ_BAAAGT010000004.1"/>
</dbReference>
<keyword evidence="6" id="KW-1185">Reference proteome</keyword>
<dbReference type="GO" id="GO:0031956">
    <property type="term" value="F:medium-chain fatty acid-CoA ligase activity"/>
    <property type="evidence" value="ECO:0007669"/>
    <property type="project" value="TreeGrafter"/>
</dbReference>
<dbReference type="PANTHER" id="PTHR43201">
    <property type="entry name" value="ACYL-COA SYNTHETASE"/>
    <property type="match status" value="1"/>
</dbReference>
<dbReference type="Proteomes" id="UP000553957">
    <property type="component" value="Unassembled WGS sequence"/>
</dbReference>
<evidence type="ECO:0000313" key="7">
    <source>
        <dbReference type="Proteomes" id="UP000553957"/>
    </source>
</evidence>
<gene>
    <name evidence="4" type="ORF">HNR71_002236</name>
    <name evidence="5" type="ORF">HPO96_21095</name>
</gene>
<comment type="caution">
    <text evidence="5">The sequence shown here is derived from an EMBL/GenBank/DDBJ whole genome shotgun (WGS) entry which is preliminary data.</text>
</comment>
<evidence type="ECO:0000313" key="5">
    <source>
        <dbReference type="EMBL" id="NOL42746.1"/>
    </source>
</evidence>
<comment type="similarity">
    <text evidence="1">Belongs to the ATP-dependent AMP-binding enzyme family.</text>
</comment>
<evidence type="ECO:0000256" key="1">
    <source>
        <dbReference type="ARBA" id="ARBA00006432"/>
    </source>
</evidence>
<organism evidence="5 6">
    <name type="scientific">Kribbella sandramycini</name>
    <dbReference type="NCBI Taxonomy" id="60450"/>
    <lineage>
        <taxon>Bacteria</taxon>
        <taxon>Bacillati</taxon>
        <taxon>Actinomycetota</taxon>
        <taxon>Actinomycetes</taxon>
        <taxon>Propionibacteriales</taxon>
        <taxon>Kribbellaceae</taxon>
        <taxon>Kribbella</taxon>
    </lineage>
</organism>
<dbReference type="Pfam" id="PF00501">
    <property type="entry name" value="AMP-binding"/>
    <property type="match status" value="1"/>
</dbReference>
<dbReference type="AlphaFoldDB" id="A0A7Y4L3H2"/>
<feature type="domain" description="AMP-dependent synthetase/ligase" evidence="3">
    <location>
        <begin position="31"/>
        <end position="305"/>
    </location>
</feature>
<evidence type="ECO:0000313" key="4">
    <source>
        <dbReference type="EMBL" id="MBB6566599.1"/>
    </source>
</evidence>
<keyword evidence="2 5" id="KW-0436">Ligase</keyword>
<dbReference type="Gene3D" id="3.40.50.12780">
    <property type="entry name" value="N-terminal domain of ligase-like"/>
    <property type="match status" value="1"/>
</dbReference>
<dbReference type="Proteomes" id="UP000534306">
    <property type="component" value="Unassembled WGS sequence"/>
</dbReference>
<protein>
    <submittedName>
        <fullName evidence="5">Acyl--CoA ligase</fullName>
    </submittedName>
    <submittedName>
        <fullName evidence="4">Acyl-CoA synthetase (AMP-forming)/AMP-acid ligase II</fullName>
    </submittedName>
</protein>
<dbReference type="SUPFAM" id="SSF56801">
    <property type="entry name" value="Acetyl-CoA synthetase-like"/>
    <property type="match status" value="1"/>
</dbReference>
<dbReference type="PANTHER" id="PTHR43201:SF5">
    <property type="entry name" value="MEDIUM-CHAIN ACYL-COA LIGASE ACSF2, MITOCHONDRIAL"/>
    <property type="match status" value="1"/>
</dbReference>
<proteinExistence type="inferred from homology"/>
<evidence type="ECO:0000259" key="3">
    <source>
        <dbReference type="Pfam" id="PF00501"/>
    </source>
</evidence>
<name>A0A7Y4L3H2_9ACTN</name>
<evidence type="ECO:0000313" key="6">
    <source>
        <dbReference type="Proteomes" id="UP000534306"/>
    </source>
</evidence>